<dbReference type="PANTHER" id="PTHR43227:SF8">
    <property type="entry name" value="DIACETYLCHITOBIOSE UPTAKE SYSTEM PERMEASE PROTEIN DASB"/>
    <property type="match status" value="1"/>
</dbReference>
<organism evidence="9 10">
    <name type="scientific">Cellulomonas hominis</name>
    <dbReference type="NCBI Taxonomy" id="156981"/>
    <lineage>
        <taxon>Bacteria</taxon>
        <taxon>Bacillati</taxon>
        <taxon>Actinomycetota</taxon>
        <taxon>Actinomycetes</taxon>
        <taxon>Micrococcales</taxon>
        <taxon>Cellulomonadaceae</taxon>
        <taxon>Cellulomonas</taxon>
    </lineage>
</organism>
<keyword evidence="6 7" id="KW-0472">Membrane</keyword>
<dbReference type="Gene3D" id="1.10.3720.10">
    <property type="entry name" value="MetI-like"/>
    <property type="match status" value="1"/>
</dbReference>
<keyword evidence="10" id="KW-1185">Reference proteome</keyword>
<evidence type="ECO:0000313" key="9">
    <source>
        <dbReference type="EMBL" id="GEL47234.1"/>
    </source>
</evidence>
<feature type="transmembrane region" description="Helical" evidence="7">
    <location>
        <begin position="150"/>
        <end position="173"/>
    </location>
</feature>
<keyword evidence="5 7" id="KW-1133">Transmembrane helix</keyword>
<dbReference type="GO" id="GO:0005886">
    <property type="term" value="C:plasma membrane"/>
    <property type="evidence" value="ECO:0007669"/>
    <property type="project" value="UniProtKB-SubCell"/>
</dbReference>
<dbReference type="InterPro" id="IPR000515">
    <property type="entry name" value="MetI-like"/>
</dbReference>
<keyword evidence="3" id="KW-1003">Cell membrane</keyword>
<feature type="domain" description="ABC transmembrane type-1" evidence="8">
    <location>
        <begin position="117"/>
        <end position="329"/>
    </location>
</feature>
<feature type="transmembrane region" description="Helical" evidence="7">
    <location>
        <begin position="308"/>
        <end position="329"/>
    </location>
</feature>
<evidence type="ECO:0000256" key="6">
    <source>
        <dbReference type="ARBA" id="ARBA00023136"/>
    </source>
</evidence>
<keyword evidence="2 7" id="KW-0813">Transport</keyword>
<comment type="caution">
    <text evidence="9">The sequence shown here is derived from an EMBL/GenBank/DDBJ whole genome shotgun (WGS) entry which is preliminary data.</text>
</comment>
<feature type="transmembrane region" description="Helical" evidence="7">
    <location>
        <begin position="200"/>
        <end position="222"/>
    </location>
</feature>
<accession>A0A511FF66</accession>
<feature type="transmembrane region" description="Helical" evidence="7">
    <location>
        <begin position="254"/>
        <end position="274"/>
    </location>
</feature>
<protein>
    <submittedName>
        <fullName evidence="9">ABC transporter permease</fullName>
    </submittedName>
</protein>
<dbReference type="InterPro" id="IPR035906">
    <property type="entry name" value="MetI-like_sf"/>
</dbReference>
<dbReference type="CDD" id="cd06261">
    <property type="entry name" value="TM_PBP2"/>
    <property type="match status" value="1"/>
</dbReference>
<evidence type="ECO:0000256" key="4">
    <source>
        <dbReference type="ARBA" id="ARBA00022692"/>
    </source>
</evidence>
<proteinExistence type="inferred from homology"/>
<evidence type="ECO:0000259" key="8">
    <source>
        <dbReference type="PROSITE" id="PS50928"/>
    </source>
</evidence>
<dbReference type="GO" id="GO:0055085">
    <property type="term" value="P:transmembrane transport"/>
    <property type="evidence" value="ECO:0007669"/>
    <property type="project" value="InterPro"/>
</dbReference>
<dbReference type="EMBL" id="BJVQ01000033">
    <property type="protein sequence ID" value="GEL47234.1"/>
    <property type="molecule type" value="Genomic_DNA"/>
</dbReference>
<evidence type="ECO:0000256" key="3">
    <source>
        <dbReference type="ARBA" id="ARBA00022475"/>
    </source>
</evidence>
<comment type="similarity">
    <text evidence="7">Belongs to the binding-protein-dependent transport system permease family.</text>
</comment>
<dbReference type="Proteomes" id="UP000321723">
    <property type="component" value="Unassembled WGS sequence"/>
</dbReference>
<evidence type="ECO:0000313" key="10">
    <source>
        <dbReference type="Proteomes" id="UP000321723"/>
    </source>
</evidence>
<evidence type="ECO:0000256" key="2">
    <source>
        <dbReference type="ARBA" id="ARBA00022448"/>
    </source>
</evidence>
<reference evidence="9 10" key="1">
    <citation type="submission" date="2019-07" db="EMBL/GenBank/DDBJ databases">
        <title>Whole genome shotgun sequence of Cellulomonas hominis NBRC 16055.</title>
        <authorList>
            <person name="Hosoyama A."/>
            <person name="Uohara A."/>
            <person name="Ohji S."/>
            <person name="Ichikawa N."/>
        </authorList>
    </citation>
    <scope>NUCLEOTIDE SEQUENCE [LARGE SCALE GENOMIC DNA]</scope>
    <source>
        <strain evidence="9 10">NBRC 16055</strain>
    </source>
</reference>
<evidence type="ECO:0000256" key="1">
    <source>
        <dbReference type="ARBA" id="ARBA00004651"/>
    </source>
</evidence>
<evidence type="ECO:0000256" key="5">
    <source>
        <dbReference type="ARBA" id="ARBA00022989"/>
    </source>
</evidence>
<dbReference type="PANTHER" id="PTHR43227">
    <property type="entry name" value="BLL4140 PROTEIN"/>
    <property type="match status" value="1"/>
</dbReference>
<feature type="transmembrane region" description="Helical" evidence="7">
    <location>
        <begin position="56"/>
        <end position="82"/>
    </location>
</feature>
<feature type="transmembrane region" description="Helical" evidence="7">
    <location>
        <begin position="118"/>
        <end position="138"/>
    </location>
</feature>
<dbReference type="PROSITE" id="PS50928">
    <property type="entry name" value="ABC_TM1"/>
    <property type="match status" value="1"/>
</dbReference>
<keyword evidence="4 7" id="KW-0812">Transmembrane</keyword>
<dbReference type="AlphaFoldDB" id="A0A511FF66"/>
<name>A0A511FF66_9CELL</name>
<sequence length="338" mass="36715">MARWSGARDVDVNIGAGRTPKEWLAVTQTVPPPAAVPGPGDARALRGRRPARRGRWTGWGFVGPFMAVFALVFLAPIAYSLYLSLFRKQLVGGNAFVGLENYERAFTDPQFWAAVGRVGAFLVVQVPIMLGLALLVALAIDSGRLYGKSFFRISIFLPYAVPAVVAALMWGFMYGTRFGLVGNINDLLGVQLPNPLSPDLVLASIGNIVTWSFVGYNMLIFYSALRVVPASLYEAAELDGASQWQVVRSIKIPAIRGALVIATIFSIIGSFQLFNEPSILQSLAPNAITTSFTPNLYAYSLSFSGQQYNYSATVAIIMGVLTMIVAYVVQLRGMRKEA</sequence>
<dbReference type="SUPFAM" id="SSF161098">
    <property type="entry name" value="MetI-like"/>
    <property type="match status" value="1"/>
</dbReference>
<gene>
    <name evidence="9" type="ORF">CHO01_23500</name>
</gene>
<dbReference type="Pfam" id="PF00528">
    <property type="entry name" value="BPD_transp_1"/>
    <property type="match status" value="1"/>
</dbReference>
<dbReference type="InterPro" id="IPR050809">
    <property type="entry name" value="UgpAE/MalFG_permease"/>
</dbReference>
<comment type="subcellular location">
    <subcellularLocation>
        <location evidence="1 7">Cell membrane</location>
        <topology evidence="1 7">Multi-pass membrane protein</topology>
    </subcellularLocation>
</comment>
<evidence type="ECO:0000256" key="7">
    <source>
        <dbReference type="RuleBase" id="RU363032"/>
    </source>
</evidence>